<evidence type="ECO:0000256" key="1">
    <source>
        <dbReference type="ARBA" id="ARBA00001971"/>
    </source>
</evidence>
<feature type="compositionally biased region" description="Basic and acidic residues" evidence="5">
    <location>
        <begin position="107"/>
        <end position="118"/>
    </location>
</feature>
<dbReference type="PANTHER" id="PTHR24300">
    <property type="entry name" value="CYTOCHROME P450 508A4-RELATED"/>
    <property type="match status" value="1"/>
</dbReference>
<keyword evidence="7" id="KW-1185">Reference proteome</keyword>
<feature type="non-terminal residue" evidence="6">
    <location>
        <position position="1"/>
    </location>
</feature>
<dbReference type="SUPFAM" id="SSF48264">
    <property type="entry name" value="Cytochrome P450"/>
    <property type="match status" value="1"/>
</dbReference>
<evidence type="ECO:0000256" key="4">
    <source>
        <dbReference type="ARBA" id="ARBA00023004"/>
    </source>
</evidence>
<evidence type="ECO:0000256" key="3">
    <source>
        <dbReference type="ARBA" id="ARBA00022723"/>
    </source>
</evidence>
<evidence type="ECO:0000256" key="5">
    <source>
        <dbReference type="SAM" id="MobiDB-lite"/>
    </source>
</evidence>
<dbReference type="Proteomes" id="UP001166093">
    <property type="component" value="Unassembled WGS sequence"/>
</dbReference>
<dbReference type="PANTHER" id="PTHR24300:SF395">
    <property type="entry name" value="CYTOCHROME P450, FAMILY 2, SUBFAMILY AC, POLYPEPTIDE 7"/>
    <property type="match status" value="1"/>
</dbReference>
<dbReference type="InterPro" id="IPR002401">
    <property type="entry name" value="Cyt_P450_E_grp-I"/>
</dbReference>
<protein>
    <submittedName>
        <fullName evidence="6">CP2G1 protein</fullName>
    </submittedName>
</protein>
<comment type="caution">
    <text evidence="6">The sequence shown here is derived from an EMBL/GenBank/DDBJ whole genome shotgun (WGS) entry which is preliminary data.</text>
</comment>
<proteinExistence type="inferred from homology"/>
<accession>A0ABS2XFF8</accession>
<dbReference type="PRINTS" id="PR00463">
    <property type="entry name" value="EP450I"/>
</dbReference>
<comment type="cofactor">
    <cofactor evidence="1">
        <name>heme</name>
        <dbReference type="ChEBI" id="CHEBI:30413"/>
    </cofactor>
</comment>
<reference evidence="6" key="1">
    <citation type="journal article" date="2021" name="Cell">
        <title>Tracing the genetic footprints of vertebrate landing in non-teleost ray-finned fishes.</title>
        <authorList>
            <person name="Bi X."/>
            <person name="Wang K."/>
            <person name="Yang L."/>
            <person name="Pan H."/>
            <person name="Jiang H."/>
            <person name="Wei Q."/>
            <person name="Fang M."/>
            <person name="Yu H."/>
            <person name="Zhu C."/>
            <person name="Cai Y."/>
            <person name="He Y."/>
            <person name="Gan X."/>
            <person name="Zeng H."/>
            <person name="Yu D."/>
            <person name="Zhu Y."/>
            <person name="Jiang H."/>
            <person name="Qiu Q."/>
            <person name="Yang H."/>
            <person name="Zhang Y.E."/>
            <person name="Wang W."/>
            <person name="Zhu M."/>
            <person name="He S."/>
            <person name="Zhang G."/>
        </authorList>
    </citation>
    <scope>NUCLEOTIDE SEQUENCE</scope>
    <source>
        <strain evidence="6">Pddl_001</strain>
    </source>
</reference>
<dbReference type="Pfam" id="PF00067">
    <property type="entry name" value="p450"/>
    <property type="match status" value="1"/>
</dbReference>
<name>A0ABS2XFF8_POLSP</name>
<dbReference type="InterPro" id="IPR036396">
    <property type="entry name" value="Cyt_P450_sf"/>
</dbReference>
<evidence type="ECO:0000313" key="7">
    <source>
        <dbReference type="Proteomes" id="UP001166093"/>
    </source>
</evidence>
<sequence>LQLSETYGNVFTFHMGPKKYVVLTGYEAVKEALVTQADDFSGRGQMHTTDHFSKGGNGIIFGKGESWRVMRRFTLSILRDFGMGKKTIEDRIIEESQKLVEVFQSHKGNDQTNSRDNKGLTLNGHRTQTSLKFCSCVFPPKLVKDLTNLFLVCATDSALLFLL</sequence>
<evidence type="ECO:0000313" key="6">
    <source>
        <dbReference type="EMBL" id="MBN3272865.1"/>
    </source>
</evidence>
<feature type="region of interest" description="Disordered" evidence="5">
    <location>
        <begin position="104"/>
        <end position="123"/>
    </location>
</feature>
<keyword evidence="4" id="KW-0408">Iron</keyword>
<dbReference type="EMBL" id="JAAWVQ010025243">
    <property type="protein sequence ID" value="MBN3272865.1"/>
    <property type="molecule type" value="Genomic_DNA"/>
</dbReference>
<feature type="non-terminal residue" evidence="6">
    <location>
        <position position="163"/>
    </location>
</feature>
<evidence type="ECO:0000256" key="2">
    <source>
        <dbReference type="ARBA" id="ARBA00010617"/>
    </source>
</evidence>
<dbReference type="InterPro" id="IPR050182">
    <property type="entry name" value="Cytochrome_P450_fam2"/>
</dbReference>
<dbReference type="InterPro" id="IPR001128">
    <property type="entry name" value="Cyt_P450"/>
</dbReference>
<keyword evidence="3" id="KW-0479">Metal-binding</keyword>
<comment type="similarity">
    <text evidence="2">Belongs to the cytochrome P450 family.</text>
</comment>
<organism evidence="6 7">
    <name type="scientific">Polyodon spathula</name>
    <name type="common">North American paddlefish</name>
    <name type="synonym">Squalus spathula</name>
    <dbReference type="NCBI Taxonomy" id="7913"/>
    <lineage>
        <taxon>Eukaryota</taxon>
        <taxon>Metazoa</taxon>
        <taxon>Chordata</taxon>
        <taxon>Craniata</taxon>
        <taxon>Vertebrata</taxon>
        <taxon>Euteleostomi</taxon>
        <taxon>Actinopterygii</taxon>
        <taxon>Chondrostei</taxon>
        <taxon>Acipenseriformes</taxon>
        <taxon>Polyodontidae</taxon>
        <taxon>Polyodon</taxon>
    </lineage>
</organism>
<gene>
    <name evidence="6" type="primary">Cyp2g1</name>
    <name evidence="6" type="ORF">GTO93_0000241</name>
</gene>
<dbReference type="Gene3D" id="1.10.630.10">
    <property type="entry name" value="Cytochrome P450"/>
    <property type="match status" value="1"/>
</dbReference>